<dbReference type="EMBL" id="JBHSZI010000001">
    <property type="protein sequence ID" value="MFC7058872.1"/>
    <property type="molecule type" value="Genomic_DNA"/>
</dbReference>
<feature type="compositionally biased region" description="Acidic residues" evidence="1">
    <location>
        <begin position="63"/>
        <end position="72"/>
    </location>
</feature>
<keyword evidence="2" id="KW-0812">Transmembrane</keyword>
<evidence type="ECO:0000313" key="4">
    <source>
        <dbReference type="EMBL" id="MFC7058872.1"/>
    </source>
</evidence>
<feature type="domain" description="Glycine zipper 2TM" evidence="3">
    <location>
        <begin position="14"/>
        <end position="50"/>
    </location>
</feature>
<dbReference type="InterPro" id="IPR008816">
    <property type="entry name" value="Gly_zipper_2TM_dom"/>
</dbReference>
<dbReference type="RefSeq" id="WP_267161605.1">
    <property type="nucleotide sequence ID" value="NZ_CP112972.1"/>
</dbReference>
<keyword evidence="2" id="KW-1133">Transmembrane helix</keyword>
<gene>
    <name evidence="4" type="ORF">ACFQQG_12725</name>
</gene>
<dbReference type="GeneID" id="76630945"/>
<sequence>MKERLIGAFRRARYAAIGAAIGAFLGGLVSRNGASTGGATGALIGALVGEKRHDVSGFFDSVGSDDAEDEEDGERRLSKIRNSAADDD</sequence>
<name>A0ABD5W1G8_9EURY</name>
<organism evidence="4 5">
    <name type="scientific">Halovenus salina</name>
    <dbReference type="NCBI Taxonomy" id="1510225"/>
    <lineage>
        <taxon>Archaea</taxon>
        <taxon>Methanobacteriati</taxon>
        <taxon>Methanobacteriota</taxon>
        <taxon>Stenosarchaea group</taxon>
        <taxon>Halobacteria</taxon>
        <taxon>Halobacteriales</taxon>
        <taxon>Haloarculaceae</taxon>
        <taxon>Halovenus</taxon>
    </lineage>
</organism>
<dbReference type="AlphaFoldDB" id="A0ABD5W1G8"/>
<evidence type="ECO:0000313" key="5">
    <source>
        <dbReference type="Proteomes" id="UP001596445"/>
    </source>
</evidence>
<feature type="transmembrane region" description="Helical" evidence="2">
    <location>
        <begin position="12"/>
        <end position="30"/>
    </location>
</feature>
<accession>A0ABD5W1G8</accession>
<evidence type="ECO:0000256" key="1">
    <source>
        <dbReference type="SAM" id="MobiDB-lite"/>
    </source>
</evidence>
<proteinExistence type="predicted"/>
<comment type="caution">
    <text evidence="4">The sequence shown here is derived from an EMBL/GenBank/DDBJ whole genome shotgun (WGS) entry which is preliminary data.</text>
</comment>
<evidence type="ECO:0000256" key="2">
    <source>
        <dbReference type="SAM" id="Phobius"/>
    </source>
</evidence>
<reference evidence="4 5" key="1">
    <citation type="journal article" date="2019" name="Int. J. Syst. Evol. Microbiol.">
        <title>The Global Catalogue of Microorganisms (GCM) 10K type strain sequencing project: providing services to taxonomists for standard genome sequencing and annotation.</title>
        <authorList>
            <consortium name="The Broad Institute Genomics Platform"/>
            <consortium name="The Broad Institute Genome Sequencing Center for Infectious Disease"/>
            <person name="Wu L."/>
            <person name="Ma J."/>
        </authorList>
    </citation>
    <scope>NUCLEOTIDE SEQUENCE [LARGE SCALE GENOMIC DNA]</scope>
    <source>
        <strain evidence="4 5">JCM 30072</strain>
    </source>
</reference>
<feature type="region of interest" description="Disordered" evidence="1">
    <location>
        <begin position="59"/>
        <end position="88"/>
    </location>
</feature>
<keyword evidence="2" id="KW-0472">Membrane</keyword>
<dbReference type="Pfam" id="PF05433">
    <property type="entry name" value="Rick_17kDa_Anti"/>
    <property type="match status" value="1"/>
</dbReference>
<keyword evidence="5" id="KW-1185">Reference proteome</keyword>
<evidence type="ECO:0000259" key="3">
    <source>
        <dbReference type="Pfam" id="PF05433"/>
    </source>
</evidence>
<protein>
    <submittedName>
        <fullName evidence="4">Glycine zipper 2TM domain-containing protein</fullName>
    </submittedName>
</protein>
<dbReference type="Proteomes" id="UP001596445">
    <property type="component" value="Unassembled WGS sequence"/>
</dbReference>